<keyword evidence="8 10" id="KW-0472">Membrane</keyword>
<comment type="caution">
    <text evidence="12">The sequence shown here is derived from an EMBL/GenBank/DDBJ whole genome shotgun (WGS) entry which is preliminary data.</text>
</comment>
<evidence type="ECO:0000256" key="7">
    <source>
        <dbReference type="ARBA" id="ARBA00023098"/>
    </source>
</evidence>
<keyword evidence="4 10" id="KW-0812">Transmembrane</keyword>
<keyword evidence="6 10" id="KW-1133">Transmembrane helix</keyword>
<evidence type="ECO:0000256" key="1">
    <source>
        <dbReference type="ARBA" id="ARBA00004141"/>
    </source>
</evidence>
<keyword evidence="13" id="KW-1185">Reference proteome</keyword>
<dbReference type="Pfam" id="PF14360">
    <property type="entry name" value="PAP2_C"/>
    <property type="match status" value="1"/>
</dbReference>
<evidence type="ECO:0000313" key="12">
    <source>
        <dbReference type="EMBL" id="CAK9007374.1"/>
    </source>
</evidence>
<gene>
    <name evidence="12" type="ORF">SCF082_LOCUS9433</name>
</gene>
<accession>A0ABP0IZC6</accession>
<keyword evidence="7" id="KW-0443">Lipid metabolism</keyword>
<reference evidence="12 13" key="1">
    <citation type="submission" date="2024-02" db="EMBL/GenBank/DDBJ databases">
        <authorList>
            <person name="Chen Y."/>
            <person name="Shah S."/>
            <person name="Dougan E. K."/>
            <person name="Thang M."/>
            <person name="Chan C."/>
        </authorList>
    </citation>
    <scope>NUCLEOTIDE SEQUENCE [LARGE SCALE GENOMIC DNA]</scope>
</reference>
<dbReference type="Proteomes" id="UP001642464">
    <property type="component" value="Unassembled WGS sequence"/>
</dbReference>
<dbReference type="PANTHER" id="PTHR21290:SF25">
    <property type="entry name" value="SPHINGOMYELIN SYNTHASE-RELATED PROTEIN 1"/>
    <property type="match status" value="1"/>
</dbReference>
<sequence>MEAQIKRLAGHHLLGKQDVDTTLLDAISSSSLLLFVMGAMLLRELRLWTKLFFSNAILFILKGTWDWMTVLPDSIGYHECERRLNGDPAKGPVVPVMAYMKRLGMLEGREYVSALLELELHGVDGKWPVRYCSDMLLSGHTFAVLLYSLAVADLVRRATVLLPEGSFYRHVFRYLIGFWVALITIADMYYIVLKHFHYTVDVVMSVVITFLLYTNAGMAILTQWFVSGERPDRTEELDDAGEIWIPRAMIPCCCFNGYYTIKWLEDKEVKLRQDRNKSALWERLTKFSESLVPEQQSTNAEEQRGPNFGTFSDAKDEESRG</sequence>
<evidence type="ECO:0000256" key="5">
    <source>
        <dbReference type="ARBA" id="ARBA00022919"/>
    </source>
</evidence>
<evidence type="ECO:0000256" key="9">
    <source>
        <dbReference type="SAM" id="MobiDB-lite"/>
    </source>
</evidence>
<evidence type="ECO:0000256" key="2">
    <source>
        <dbReference type="ARBA" id="ARBA00005441"/>
    </source>
</evidence>
<comment type="subcellular location">
    <subcellularLocation>
        <location evidence="1">Membrane</location>
        <topology evidence="1">Multi-pass membrane protein</topology>
    </subcellularLocation>
</comment>
<keyword evidence="5" id="KW-0746">Sphingolipid metabolism</keyword>
<evidence type="ECO:0000256" key="10">
    <source>
        <dbReference type="SAM" id="Phobius"/>
    </source>
</evidence>
<name>A0ABP0IZC6_9DINO</name>
<evidence type="ECO:0000313" key="13">
    <source>
        <dbReference type="Proteomes" id="UP001642464"/>
    </source>
</evidence>
<evidence type="ECO:0000259" key="11">
    <source>
        <dbReference type="Pfam" id="PF14360"/>
    </source>
</evidence>
<proteinExistence type="inferred from homology"/>
<feature type="transmembrane region" description="Helical" evidence="10">
    <location>
        <begin position="135"/>
        <end position="155"/>
    </location>
</feature>
<protein>
    <recommendedName>
        <fullName evidence="11">Sphingomyelin synthase-like domain-containing protein</fullName>
    </recommendedName>
</protein>
<dbReference type="EMBL" id="CAXAMM010005469">
    <property type="protein sequence ID" value="CAK9007374.1"/>
    <property type="molecule type" value="Genomic_DNA"/>
</dbReference>
<dbReference type="PANTHER" id="PTHR21290">
    <property type="entry name" value="SPHINGOMYELIN SYNTHETASE"/>
    <property type="match status" value="1"/>
</dbReference>
<feature type="domain" description="Sphingomyelin synthase-like" evidence="11">
    <location>
        <begin position="132"/>
        <end position="213"/>
    </location>
</feature>
<evidence type="ECO:0000256" key="3">
    <source>
        <dbReference type="ARBA" id="ARBA00022679"/>
    </source>
</evidence>
<keyword evidence="3" id="KW-0808">Transferase</keyword>
<evidence type="ECO:0000256" key="8">
    <source>
        <dbReference type="ARBA" id="ARBA00023136"/>
    </source>
</evidence>
<feature type="transmembrane region" description="Helical" evidence="10">
    <location>
        <begin position="203"/>
        <end position="226"/>
    </location>
</feature>
<feature type="region of interest" description="Disordered" evidence="9">
    <location>
        <begin position="290"/>
        <end position="321"/>
    </location>
</feature>
<organism evidence="12 13">
    <name type="scientific">Durusdinium trenchii</name>
    <dbReference type="NCBI Taxonomy" id="1381693"/>
    <lineage>
        <taxon>Eukaryota</taxon>
        <taxon>Sar</taxon>
        <taxon>Alveolata</taxon>
        <taxon>Dinophyceae</taxon>
        <taxon>Suessiales</taxon>
        <taxon>Symbiodiniaceae</taxon>
        <taxon>Durusdinium</taxon>
    </lineage>
</organism>
<evidence type="ECO:0000256" key="4">
    <source>
        <dbReference type="ARBA" id="ARBA00022692"/>
    </source>
</evidence>
<feature type="transmembrane region" description="Helical" evidence="10">
    <location>
        <begin position="171"/>
        <end position="191"/>
    </location>
</feature>
<evidence type="ECO:0000256" key="6">
    <source>
        <dbReference type="ARBA" id="ARBA00022989"/>
    </source>
</evidence>
<dbReference type="InterPro" id="IPR045221">
    <property type="entry name" value="Sphingomyelin_synth-like"/>
</dbReference>
<dbReference type="InterPro" id="IPR025749">
    <property type="entry name" value="Sphingomyelin_synth-like_dom"/>
</dbReference>
<comment type="similarity">
    <text evidence="2">Belongs to the sphingomyelin synthase family.</text>
</comment>